<reference evidence="1 2" key="1">
    <citation type="journal article" date="2023" name="Front. Microbiol.">
        <title>Phylogeography and host specificity of Pasteurellaceae pathogenic to sea-farmed fish in the north-east Atlantic.</title>
        <authorList>
            <person name="Gulla S."/>
            <person name="Colquhoun D.J."/>
            <person name="Olsen A.B."/>
            <person name="Spilsberg B."/>
            <person name="Lagesen K."/>
            <person name="Aakesson C.P."/>
            <person name="Strom S."/>
            <person name="Manji F."/>
            <person name="Birkbeck T.H."/>
            <person name="Nilsen H.K."/>
        </authorList>
    </citation>
    <scope>NUCLEOTIDE SEQUENCE [LARGE SCALE GENOMIC DNA]</scope>
    <source>
        <strain evidence="1 2">NVIB3131</strain>
    </source>
</reference>
<dbReference type="Pfam" id="PF05936">
    <property type="entry name" value="T6SS_VasE"/>
    <property type="match status" value="1"/>
</dbReference>
<dbReference type="PANTHER" id="PTHR35566">
    <property type="entry name" value="BLR3599 PROTEIN"/>
    <property type="match status" value="1"/>
</dbReference>
<comment type="caution">
    <text evidence="1">The sequence shown here is derived from an EMBL/GenBank/DDBJ whole genome shotgun (WGS) entry which is preliminary data.</text>
</comment>
<dbReference type="Proteomes" id="UP001226020">
    <property type="component" value="Unassembled WGS sequence"/>
</dbReference>
<sequence>MSKRNKVLWKEGLFIRPHHFQQQNRYYEAIFSELLNVSSGLFFGFRILSIDSKHLAYGKFALEKAIGVMPDSTVFNLPIVDSLPKPISLDTKAINKTIYLCLPIVIEGNPEVQLDNKTNDSIVRGKVVLSDIKDTFSDNGNYAPIDVIENQFSLKLESDDLSNYTALPIAKVLDVTADNRVILSEEFYPTVTSISAIPNVYKMVTEVAELMRERSRVISERVSNPSQAGVADVTDFMMLQVLNKAHPKFIHLSKIPNLHPERLYEAMVSLCGELSTYVLENRLPERYPTYIHETPHSCFIPVERALRNALSTVMDARAVPITIKKREYGTYTANISDSRLYNNSIFVLAIKASIPIEILKSQFSHQTKITSIEKIGELINLQLPGIPLITLPVAPRHLPYHSGFIYFQLDSNSAAWNEMKGASGFGFHLAGDYADLEIEFWAIREEKI</sequence>
<dbReference type="RefSeq" id="WP_306352059.1">
    <property type="nucleotide sequence ID" value="NZ_JASAWV010000024.1"/>
</dbReference>
<dbReference type="AlphaFoldDB" id="A0AAW8CE35"/>
<evidence type="ECO:0000313" key="1">
    <source>
        <dbReference type="EMBL" id="MDP8149285.1"/>
    </source>
</evidence>
<evidence type="ECO:0000313" key="2">
    <source>
        <dbReference type="Proteomes" id="UP001226020"/>
    </source>
</evidence>
<dbReference type="InterPro" id="IPR010263">
    <property type="entry name" value="T6SS_TssK"/>
</dbReference>
<protein>
    <submittedName>
        <fullName evidence="1">Type VI secretion system baseplate subunit TssK</fullName>
    </submittedName>
</protein>
<dbReference type="EMBL" id="JASAXT010000021">
    <property type="protein sequence ID" value="MDP8149285.1"/>
    <property type="molecule type" value="Genomic_DNA"/>
</dbReference>
<name>A0AAW8CE35_9PAST</name>
<dbReference type="PANTHER" id="PTHR35566:SF1">
    <property type="entry name" value="TYPE VI SECRETION SYSTEM BASEPLATE COMPONENT TSSK1"/>
    <property type="match status" value="1"/>
</dbReference>
<proteinExistence type="predicted"/>
<keyword evidence="2" id="KW-1185">Reference proteome</keyword>
<organism evidence="1 2">
    <name type="scientific">Phocoenobacter atlanticus subsp. atlanticus</name>
    <dbReference type="NCBI Taxonomy" id="3061285"/>
    <lineage>
        <taxon>Bacteria</taxon>
        <taxon>Pseudomonadati</taxon>
        <taxon>Pseudomonadota</taxon>
        <taxon>Gammaproteobacteria</taxon>
        <taxon>Pasteurellales</taxon>
        <taxon>Pasteurellaceae</taxon>
        <taxon>Phocoenobacter</taxon>
        <taxon>Phocoenobacter atlanticus</taxon>
    </lineage>
</organism>
<accession>A0AAW8CE35</accession>
<dbReference type="NCBIfam" id="TIGR03353">
    <property type="entry name" value="VI_chp_4"/>
    <property type="match status" value="1"/>
</dbReference>
<gene>
    <name evidence="1" type="primary">tssK</name>
    <name evidence="1" type="ORF">QJU57_09405</name>
</gene>